<name>A0AAV7IDY2_COTGL</name>
<evidence type="ECO:0000313" key="1">
    <source>
        <dbReference type="EMBL" id="KAH0549352.1"/>
    </source>
</evidence>
<accession>A0AAV7IDY2</accession>
<sequence length="79" mass="9362">MPGLSGLCQVLVSSNQKLEFRYYVTRWYDYGHSEKFPPRNKVISRLMGDEVRFRHPPCKFLALPTSFDNDDMLFELYIP</sequence>
<keyword evidence="2" id="KW-1185">Reference proteome</keyword>
<evidence type="ECO:0000313" key="2">
    <source>
        <dbReference type="Proteomes" id="UP000826195"/>
    </source>
</evidence>
<reference evidence="1 2" key="1">
    <citation type="journal article" date="2021" name="J. Hered.">
        <title>A chromosome-level genome assembly of the parasitoid wasp, Cotesia glomerata (Hymenoptera: Braconidae).</title>
        <authorList>
            <person name="Pinto B.J."/>
            <person name="Weis J.J."/>
            <person name="Gamble T."/>
            <person name="Ode P.J."/>
            <person name="Paul R."/>
            <person name="Zaspel J.M."/>
        </authorList>
    </citation>
    <scope>NUCLEOTIDE SEQUENCE [LARGE SCALE GENOMIC DNA]</scope>
    <source>
        <strain evidence="1">CgM1</strain>
    </source>
</reference>
<gene>
    <name evidence="1" type="ORF">KQX54_008550</name>
</gene>
<dbReference type="Proteomes" id="UP000826195">
    <property type="component" value="Unassembled WGS sequence"/>
</dbReference>
<dbReference type="EMBL" id="JAHXZJ010001864">
    <property type="protein sequence ID" value="KAH0549352.1"/>
    <property type="molecule type" value="Genomic_DNA"/>
</dbReference>
<proteinExistence type="predicted"/>
<comment type="caution">
    <text evidence="1">The sequence shown here is derived from an EMBL/GenBank/DDBJ whole genome shotgun (WGS) entry which is preliminary data.</text>
</comment>
<organism evidence="1 2">
    <name type="scientific">Cotesia glomerata</name>
    <name type="common">Lepidopteran parasitic wasp</name>
    <name type="synonym">Apanteles glomeratus</name>
    <dbReference type="NCBI Taxonomy" id="32391"/>
    <lineage>
        <taxon>Eukaryota</taxon>
        <taxon>Metazoa</taxon>
        <taxon>Ecdysozoa</taxon>
        <taxon>Arthropoda</taxon>
        <taxon>Hexapoda</taxon>
        <taxon>Insecta</taxon>
        <taxon>Pterygota</taxon>
        <taxon>Neoptera</taxon>
        <taxon>Endopterygota</taxon>
        <taxon>Hymenoptera</taxon>
        <taxon>Apocrita</taxon>
        <taxon>Ichneumonoidea</taxon>
        <taxon>Braconidae</taxon>
        <taxon>Microgastrinae</taxon>
        <taxon>Cotesia</taxon>
    </lineage>
</organism>
<protein>
    <submittedName>
        <fullName evidence="1">Uncharacterized protein</fullName>
    </submittedName>
</protein>
<dbReference type="AlphaFoldDB" id="A0AAV7IDY2"/>